<evidence type="ECO:0000313" key="3">
    <source>
        <dbReference type="Proteomes" id="UP000031512"/>
    </source>
</evidence>
<evidence type="ECO:0000313" key="2">
    <source>
        <dbReference type="EMBL" id="AFZ80617.1"/>
    </source>
</evidence>
<dbReference type="Proteomes" id="UP000031512">
    <property type="component" value="Chromosome 3"/>
</dbReference>
<gene>
    <name evidence="2" type="ORF">BEWA_000210</name>
</gene>
<dbReference type="EMBL" id="CP001670">
    <property type="protein sequence ID" value="AFZ80617.1"/>
    <property type="molecule type" value="Genomic_DNA"/>
</dbReference>
<dbReference type="VEuPathDB" id="PiroplasmaDB:BEWA_000210"/>
<keyword evidence="3" id="KW-1185">Reference proteome</keyword>
<sequence>MTSPLYPFNATLTSNFAIPVVIVILGVVTVGFNVYGPGDLAWTMTLLGSTGALSNVLQHLRTFALLIHLSANKNGSMHEIKWNMRESGAKKTLGKEVVR</sequence>
<keyword evidence="1" id="KW-1133">Transmembrane helix</keyword>
<accession>L0AYE8</accession>
<dbReference type="AlphaFoldDB" id="L0AYE8"/>
<organism evidence="2 3">
    <name type="scientific">Theileria equi strain WA</name>
    <dbReference type="NCBI Taxonomy" id="1537102"/>
    <lineage>
        <taxon>Eukaryota</taxon>
        <taxon>Sar</taxon>
        <taxon>Alveolata</taxon>
        <taxon>Apicomplexa</taxon>
        <taxon>Aconoidasida</taxon>
        <taxon>Piroplasmida</taxon>
        <taxon>Theileriidae</taxon>
        <taxon>Theileria</taxon>
    </lineage>
</organism>
<keyword evidence="1" id="KW-0812">Transmembrane</keyword>
<name>L0AYE8_THEEQ</name>
<reference evidence="2 3" key="1">
    <citation type="journal article" date="2012" name="BMC Genomics">
        <title>Comparative genomic analysis and phylogenetic position of Theileria equi.</title>
        <authorList>
            <person name="Kappmeyer L.S."/>
            <person name="Thiagarajan M."/>
            <person name="Herndon D.R."/>
            <person name="Ramsay J.D."/>
            <person name="Caler E."/>
            <person name="Djikeng A."/>
            <person name="Gillespie J.J."/>
            <person name="Lau A.O."/>
            <person name="Roalson E.H."/>
            <person name="Silva J.C."/>
            <person name="Silva M.G."/>
            <person name="Suarez C.E."/>
            <person name="Ueti M.W."/>
            <person name="Nene V.M."/>
            <person name="Mealey R.H."/>
            <person name="Knowles D.P."/>
            <person name="Brayton K.A."/>
        </authorList>
    </citation>
    <scope>NUCLEOTIDE SEQUENCE [LARGE SCALE GENOMIC DNA]</scope>
    <source>
        <strain evidence="2 3">WA</strain>
    </source>
</reference>
<evidence type="ECO:0000256" key="1">
    <source>
        <dbReference type="SAM" id="Phobius"/>
    </source>
</evidence>
<dbReference type="GeneID" id="15804791"/>
<keyword evidence="1" id="KW-0472">Membrane</keyword>
<protein>
    <submittedName>
        <fullName evidence="2">Membrane protein, putative</fullName>
    </submittedName>
</protein>
<dbReference type="RefSeq" id="XP_004830283.1">
    <property type="nucleotide sequence ID" value="XM_004830226.1"/>
</dbReference>
<proteinExistence type="predicted"/>
<dbReference type="KEGG" id="beq:BEWA_000210"/>
<feature type="transmembrane region" description="Helical" evidence="1">
    <location>
        <begin position="16"/>
        <end position="35"/>
    </location>
</feature>